<keyword evidence="2" id="KW-1185">Reference proteome</keyword>
<dbReference type="InterPro" id="IPR036412">
    <property type="entry name" value="HAD-like_sf"/>
</dbReference>
<dbReference type="GO" id="GO:0005737">
    <property type="term" value="C:cytoplasm"/>
    <property type="evidence" value="ECO:0007669"/>
    <property type="project" value="TreeGrafter"/>
</dbReference>
<dbReference type="NCBIfam" id="TIGR01668">
    <property type="entry name" value="YqeG_hyp_ppase"/>
    <property type="match status" value="1"/>
</dbReference>
<proteinExistence type="predicted"/>
<evidence type="ECO:0008006" key="3">
    <source>
        <dbReference type="Google" id="ProtNLM"/>
    </source>
</evidence>
<dbReference type="PANTHER" id="PTHR19288">
    <property type="entry name" value="4-NITROPHENYLPHOSPHATASE-RELATED"/>
    <property type="match status" value="1"/>
</dbReference>
<dbReference type="Proteomes" id="UP000051565">
    <property type="component" value="Unassembled WGS sequence"/>
</dbReference>
<dbReference type="SUPFAM" id="SSF56784">
    <property type="entry name" value="HAD-like"/>
    <property type="match status" value="1"/>
</dbReference>
<dbReference type="PANTHER" id="PTHR19288:SF25">
    <property type="entry name" value="PHOSPHATIDYLGLYCEROPHOSPHATASE GEP4, MITOCHONDRIAL"/>
    <property type="match status" value="1"/>
</dbReference>
<protein>
    <recommendedName>
        <fullName evidence="3">HAD superfamily hydrolase</fullName>
    </recommendedName>
</protein>
<dbReference type="GO" id="GO:0008962">
    <property type="term" value="F:phosphatidylglycerophosphatase activity"/>
    <property type="evidence" value="ECO:0007669"/>
    <property type="project" value="InterPro"/>
</dbReference>
<dbReference type="Gene3D" id="3.40.50.1000">
    <property type="entry name" value="HAD superfamily/HAD-like"/>
    <property type="match status" value="1"/>
</dbReference>
<name>A0A0R2JUQ9_9LACO</name>
<dbReference type="InterPro" id="IPR006549">
    <property type="entry name" value="HAD-SF_hydro_IIIA"/>
</dbReference>
<reference evidence="1 2" key="1">
    <citation type="journal article" date="2015" name="Genome Announc.">
        <title>Expanding the biotechnology potential of lactobacilli through comparative genomics of 213 strains and associated genera.</title>
        <authorList>
            <person name="Sun Z."/>
            <person name="Harris H.M."/>
            <person name="McCann A."/>
            <person name="Guo C."/>
            <person name="Argimon S."/>
            <person name="Zhang W."/>
            <person name="Yang X."/>
            <person name="Jeffery I.B."/>
            <person name="Cooney J.C."/>
            <person name="Kagawa T.F."/>
            <person name="Liu W."/>
            <person name="Song Y."/>
            <person name="Salvetti E."/>
            <person name="Wrobel A."/>
            <person name="Rasinkangas P."/>
            <person name="Parkhill J."/>
            <person name="Rea M.C."/>
            <person name="O'Sullivan O."/>
            <person name="Ritari J."/>
            <person name="Douillard F.P."/>
            <person name="Paul Ross R."/>
            <person name="Yang R."/>
            <person name="Briner A.E."/>
            <person name="Felis G.E."/>
            <person name="de Vos W.M."/>
            <person name="Barrangou R."/>
            <person name="Klaenhammer T.R."/>
            <person name="Caufield P.W."/>
            <person name="Cui Y."/>
            <person name="Zhang H."/>
            <person name="O'Toole P.W."/>
        </authorList>
    </citation>
    <scope>NUCLEOTIDE SEQUENCE [LARGE SCALE GENOMIC DNA]</scope>
    <source>
        <strain evidence="1 2">DSM 20690</strain>
    </source>
</reference>
<dbReference type="OrthoDB" id="9787572at2"/>
<dbReference type="RefSeq" id="WP_056997633.1">
    <property type="nucleotide sequence ID" value="NZ_FUXS01000001.1"/>
</dbReference>
<dbReference type="GeneID" id="61250379"/>
<comment type="caution">
    <text evidence="1">The sequence shown here is derived from an EMBL/GenBank/DDBJ whole genome shotgun (WGS) entry which is preliminary data.</text>
</comment>
<dbReference type="InterPro" id="IPR023214">
    <property type="entry name" value="HAD_sf"/>
</dbReference>
<gene>
    <name evidence="1" type="ORF">IV52_GL000498</name>
</gene>
<evidence type="ECO:0000313" key="2">
    <source>
        <dbReference type="Proteomes" id="UP000051565"/>
    </source>
</evidence>
<sequence>MLSSFKPTWMVQSIYHISPEKLKKHGINTILTDLDNTLIPWNNATGTEKVIKWIDKLHSYGIKVIVVSNNDPKRVRVAVKDLQLPFVSHALKPLGIGIKKTLKSYHLKKNQVVMVGDQLMTDIWAANNCGIASIWVKPLKSSDMLPTKINRYFEAIVYKMLQNKYSDLKWKEDID</sequence>
<dbReference type="Pfam" id="PF00702">
    <property type="entry name" value="Hydrolase"/>
    <property type="match status" value="1"/>
</dbReference>
<dbReference type="NCBIfam" id="TIGR01662">
    <property type="entry name" value="HAD-SF-IIIA"/>
    <property type="match status" value="1"/>
</dbReference>
<accession>A0A0R2JUQ9</accession>
<dbReference type="InterPro" id="IPR010021">
    <property type="entry name" value="PGPP1/Gep4"/>
</dbReference>
<organism evidence="1 2">
    <name type="scientific">Fructilactobacillus lindneri DSM 20690 = JCM 11027</name>
    <dbReference type="NCBI Taxonomy" id="1122148"/>
    <lineage>
        <taxon>Bacteria</taxon>
        <taxon>Bacillati</taxon>
        <taxon>Bacillota</taxon>
        <taxon>Bacilli</taxon>
        <taxon>Lactobacillales</taxon>
        <taxon>Lactobacillaceae</taxon>
        <taxon>Fructilactobacillus</taxon>
    </lineage>
</organism>
<dbReference type="PATRIC" id="fig|1122148.6.peg.518"/>
<dbReference type="STRING" id="53444.AYR59_05940"/>
<dbReference type="AlphaFoldDB" id="A0A0R2JUQ9"/>
<dbReference type="CDD" id="cd16416">
    <property type="entry name" value="HAD_BsYqeG-like"/>
    <property type="match status" value="1"/>
</dbReference>
<dbReference type="EMBL" id="JQBT01000032">
    <property type="protein sequence ID" value="KRN79093.1"/>
    <property type="molecule type" value="Genomic_DNA"/>
</dbReference>
<evidence type="ECO:0000313" key="1">
    <source>
        <dbReference type="EMBL" id="KRN79093.1"/>
    </source>
</evidence>